<dbReference type="CDD" id="cd06591">
    <property type="entry name" value="GH31_xylosidase_XylS"/>
    <property type="match status" value="1"/>
</dbReference>
<dbReference type="PANTHER" id="PTHR43863">
    <property type="entry name" value="HYDROLASE, PUTATIVE (AFU_ORTHOLOGUE AFUA_1G03140)-RELATED"/>
    <property type="match status" value="1"/>
</dbReference>
<comment type="similarity">
    <text evidence="1 2">Belongs to the glycosyl hydrolase 31 family.</text>
</comment>
<keyword evidence="7" id="KW-1185">Reference proteome</keyword>
<dbReference type="KEGG" id="byl:A4V09_16595"/>
<dbReference type="Proteomes" id="UP000092574">
    <property type="component" value="Chromosome"/>
</dbReference>
<evidence type="ECO:0000313" key="6">
    <source>
        <dbReference type="EMBL" id="ANU77232.1"/>
    </source>
</evidence>
<dbReference type="PANTHER" id="PTHR43863:SF2">
    <property type="entry name" value="MALTASE-GLUCOAMYLASE"/>
    <property type="match status" value="1"/>
</dbReference>
<dbReference type="CDD" id="cd14752">
    <property type="entry name" value="GH31_N"/>
    <property type="match status" value="1"/>
</dbReference>
<dbReference type="OrthoDB" id="176168at2"/>
<dbReference type="GO" id="GO:0030246">
    <property type="term" value="F:carbohydrate binding"/>
    <property type="evidence" value="ECO:0007669"/>
    <property type="project" value="InterPro"/>
</dbReference>
<dbReference type="InterPro" id="IPR000322">
    <property type="entry name" value="Glyco_hydro_31_TIM"/>
</dbReference>
<sequence>MIKKTGFITRVVCTPDGLVREPGMTITEPGTYDTVVCTPGMEKEAVIFENHKTQFLVQTEYEFTPREICRFMIEGGKARIVTKKTIDGERSFVENAATVKTGDSYSCTLKFKISGEEAIYGLGQHEKGTYNYRNTKEYLYQNNMQIPMPVFLSSAGYAVVFDADCLMTYEEAQNEIRLDFDAADQINYYVIAGEGFDRLVEGIRCLTGKAVMLPRWAFGYIQSKERYVSQEDILDTWKEFKDRQIPLSCLVLDWKSWEDGKWGNKIMDKNRFPDLSSMTERLHGDDTAFMVSIWPNMNRGCENNREMLEAGKLLANLSTYDAFDPEARDLYWRQCEQELFSGGTDAWWCDSTEPFTPDWNGLEKREDEQRYELAKSELTKYFDARRANNFALAHAKGIYEHQTAACREKRVVNLTRSGSLSIQKYGTVLWSGDIMATWDVFRRQIAEGLSMCMSGIPYWTLDIGAFFAGSTQGFRRFSNVREGEAPWFWQGLFEKGVQDLGYRELYTRWLQMGTFLPVMRSHGTDTPREPWNLGEPGEKYYDTIVSYIRFRYKMLPYSYSLAHMVEEDSYTMFRSLMFDFACDPQVKNMAGEFMYGPAYLVCPVTKAMEYGPENEKLKGPQSWEVYLPAGAQWYHQKKKELYAGGRTYEVEAPVTWQPVFIRAGSIIPVDSKCGKKGIADTIEVYEGADGRFLYYMDNGMDYRYREGQYAAISMQYDDETKTLFLDKVQGSYNYPGTFGIRFYRKDGTLKKGRLDYRGKTASYMFG</sequence>
<keyword evidence="2" id="KW-0326">Glycosidase</keyword>
<reference evidence="6" key="1">
    <citation type="submission" date="2017-04" db="EMBL/GenBank/DDBJ databases">
        <title>Complete Genome Sequences of Twelve Strains of a Stable Defined Moderately Diverse Mouse Microbiota 2 (sDMDMm2).</title>
        <authorList>
            <person name="Uchimura Y."/>
            <person name="Wyss M."/>
            <person name="Brugiroux S."/>
            <person name="Limenitakis J.P."/>
            <person name="Stecher B."/>
            <person name="McCoy K.D."/>
            <person name="Macpherson A.J."/>
        </authorList>
    </citation>
    <scope>NUCLEOTIDE SEQUENCE</scope>
    <source>
        <strain evidence="6">YL58</strain>
    </source>
</reference>
<evidence type="ECO:0000313" key="7">
    <source>
        <dbReference type="Proteomes" id="UP000092574"/>
    </source>
</evidence>
<dbReference type="InterPro" id="IPR033403">
    <property type="entry name" value="DUF5110"/>
</dbReference>
<dbReference type="Pfam" id="PF01055">
    <property type="entry name" value="Glyco_hydro_31_2nd"/>
    <property type="match status" value="1"/>
</dbReference>
<evidence type="ECO:0000259" key="5">
    <source>
        <dbReference type="Pfam" id="PF21365"/>
    </source>
</evidence>
<dbReference type="RefSeq" id="WP_065543362.1">
    <property type="nucleotide sequence ID" value="NZ_CP015405.2"/>
</dbReference>
<dbReference type="Gene3D" id="2.60.40.1760">
    <property type="entry name" value="glycosyl hydrolase (family 31)"/>
    <property type="match status" value="1"/>
</dbReference>
<dbReference type="SUPFAM" id="SSF51445">
    <property type="entry name" value="(Trans)glycosidases"/>
    <property type="match status" value="1"/>
</dbReference>
<evidence type="ECO:0000256" key="2">
    <source>
        <dbReference type="RuleBase" id="RU361185"/>
    </source>
</evidence>
<dbReference type="InterPro" id="IPR013780">
    <property type="entry name" value="Glyco_hydro_b"/>
</dbReference>
<name>A0A1C7IGD1_9FIRM</name>
<dbReference type="STRING" id="1796616.A4V09_16595"/>
<organism evidence="6 7">
    <name type="scientific">Blautia pseudococcoides</name>
    <dbReference type="NCBI Taxonomy" id="1796616"/>
    <lineage>
        <taxon>Bacteria</taxon>
        <taxon>Bacillati</taxon>
        <taxon>Bacillota</taxon>
        <taxon>Clostridia</taxon>
        <taxon>Lachnospirales</taxon>
        <taxon>Lachnospiraceae</taxon>
        <taxon>Blautia</taxon>
    </lineage>
</organism>
<dbReference type="EMBL" id="CP015405">
    <property type="protein sequence ID" value="ANU77232.1"/>
    <property type="molecule type" value="Genomic_DNA"/>
</dbReference>
<dbReference type="Pfam" id="PF21365">
    <property type="entry name" value="Glyco_hydro_31_3rd"/>
    <property type="match status" value="1"/>
</dbReference>
<accession>A0A1C7IGD1</accession>
<dbReference type="Pfam" id="PF17137">
    <property type="entry name" value="DUF5110"/>
    <property type="match status" value="1"/>
</dbReference>
<feature type="domain" description="DUF5110" evidence="4">
    <location>
        <begin position="681"/>
        <end position="733"/>
    </location>
</feature>
<evidence type="ECO:0000256" key="1">
    <source>
        <dbReference type="ARBA" id="ARBA00007806"/>
    </source>
</evidence>
<evidence type="ECO:0000259" key="4">
    <source>
        <dbReference type="Pfam" id="PF17137"/>
    </source>
</evidence>
<protein>
    <submittedName>
        <fullName evidence="6">Uncharacterized protein</fullName>
    </submittedName>
</protein>
<dbReference type="Gene3D" id="3.20.20.80">
    <property type="entry name" value="Glycosidases"/>
    <property type="match status" value="1"/>
</dbReference>
<dbReference type="InterPro" id="IPR051816">
    <property type="entry name" value="Glycosyl_Hydrolase_31"/>
</dbReference>
<evidence type="ECO:0000259" key="3">
    <source>
        <dbReference type="Pfam" id="PF01055"/>
    </source>
</evidence>
<dbReference type="SUPFAM" id="SSF51011">
    <property type="entry name" value="Glycosyl hydrolase domain"/>
    <property type="match status" value="1"/>
</dbReference>
<dbReference type="InterPro" id="IPR048395">
    <property type="entry name" value="Glyco_hydro_31_C"/>
</dbReference>
<feature type="domain" description="Glycoside hydrolase family 31 TIM barrel" evidence="3">
    <location>
        <begin position="211"/>
        <end position="561"/>
    </location>
</feature>
<feature type="domain" description="Glycosyl hydrolase family 31 C-terminal" evidence="5">
    <location>
        <begin position="571"/>
        <end position="667"/>
    </location>
</feature>
<dbReference type="GO" id="GO:0005975">
    <property type="term" value="P:carbohydrate metabolic process"/>
    <property type="evidence" value="ECO:0007669"/>
    <property type="project" value="InterPro"/>
</dbReference>
<proteinExistence type="inferred from homology"/>
<dbReference type="AlphaFoldDB" id="A0A1C7IGD1"/>
<dbReference type="InterPro" id="IPR011013">
    <property type="entry name" value="Gal_mutarotase_sf_dom"/>
</dbReference>
<dbReference type="GO" id="GO:0004553">
    <property type="term" value="F:hydrolase activity, hydrolyzing O-glycosyl compounds"/>
    <property type="evidence" value="ECO:0007669"/>
    <property type="project" value="InterPro"/>
</dbReference>
<dbReference type="Gene3D" id="2.60.40.1180">
    <property type="entry name" value="Golgi alpha-mannosidase II"/>
    <property type="match status" value="2"/>
</dbReference>
<gene>
    <name evidence="6" type="ORF">A4V09_16595</name>
</gene>
<dbReference type="InterPro" id="IPR017853">
    <property type="entry name" value="GH"/>
</dbReference>
<keyword evidence="2" id="KW-0378">Hydrolase</keyword>
<dbReference type="SUPFAM" id="SSF74650">
    <property type="entry name" value="Galactose mutarotase-like"/>
    <property type="match status" value="1"/>
</dbReference>